<keyword evidence="5" id="KW-1015">Disulfide bond</keyword>
<dbReference type="EMBL" id="RWGY01000051">
    <property type="protein sequence ID" value="TVU05030.1"/>
    <property type="molecule type" value="Genomic_DNA"/>
</dbReference>
<keyword evidence="7" id="KW-0812">Transmembrane</keyword>
<dbReference type="GO" id="GO:0005524">
    <property type="term" value="F:ATP binding"/>
    <property type="evidence" value="ECO:0007669"/>
    <property type="project" value="UniProtKB-KW"/>
</dbReference>
<feature type="non-terminal residue" evidence="9">
    <location>
        <position position="1"/>
    </location>
</feature>
<evidence type="ECO:0000256" key="4">
    <source>
        <dbReference type="ARBA" id="ARBA00022840"/>
    </source>
</evidence>
<dbReference type="InterPro" id="IPR000719">
    <property type="entry name" value="Prot_kinase_dom"/>
</dbReference>
<protein>
    <recommendedName>
        <fullName evidence="8">Protein kinase domain-containing protein</fullName>
    </recommendedName>
</protein>
<gene>
    <name evidence="9" type="ORF">EJB05_48178</name>
</gene>
<dbReference type="PROSITE" id="PS00108">
    <property type="entry name" value="PROTEIN_KINASE_ST"/>
    <property type="match status" value="1"/>
</dbReference>
<dbReference type="GO" id="GO:0005886">
    <property type="term" value="C:plasma membrane"/>
    <property type="evidence" value="ECO:0007669"/>
    <property type="project" value="TreeGrafter"/>
</dbReference>
<dbReference type="InterPro" id="IPR018097">
    <property type="entry name" value="EGF_Ca-bd_CS"/>
</dbReference>
<dbReference type="InterPro" id="IPR000742">
    <property type="entry name" value="EGF"/>
</dbReference>
<dbReference type="Gramene" id="TVU05030">
    <property type="protein sequence ID" value="TVU05030"/>
    <property type="gene ID" value="EJB05_48178"/>
</dbReference>
<evidence type="ECO:0000256" key="2">
    <source>
        <dbReference type="ARBA" id="ARBA00022679"/>
    </source>
</evidence>
<dbReference type="Proteomes" id="UP000324897">
    <property type="component" value="Unassembled WGS sequence"/>
</dbReference>
<dbReference type="SMART" id="SM00220">
    <property type="entry name" value="S_TKc"/>
    <property type="match status" value="1"/>
</dbReference>
<feature type="domain" description="Protein kinase" evidence="8">
    <location>
        <begin position="374"/>
        <end position="646"/>
    </location>
</feature>
<dbReference type="InterPro" id="IPR008271">
    <property type="entry name" value="Ser/Thr_kinase_AS"/>
</dbReference>
<dbReference type="Gene3D" id="1.10.510.10">
    <property type="entry name" value="Transferase(Phosphotransferase) domain 1"/>
    <property type="match status" value="1"/>
</dbReference>
<dbReference type="SMART" id="SM00179">
    <property type="entry name" value="EGF_CA"/>
    <property type="match status" value="1"/>
</dbReference>
<reference evidence="9 10" key="1">
    <citation type="journal article" date="2019" name="Sci. Rep.">
        <title>A high-quality genome of Eragrostis curvula grass provides insights into Poaceae evolution and supports new strategies to enhance forage quality.</title>
        <authorList>
            <person name="Carballo J."/>
            <person name="Santos B.A.C.M."/>
            <person name="Zappacosta D."/>
            <person name="Garbus I."/>
            <person name="Selva J.P."/>
            <person name="Gallo C.A."/>
            <person name="Diaz A."/>
            <person name="Albertini E."/>
            <person name="Caccamo M."/>
            <person name="Echenique V."/>
        </authorList>
    </citation>
    <scope>NUCLEOTIDE SEQUENCE [LARGE SCALE GENOMIC DNA]</scope>
    <source>
        <strain evidence="10">cv. Victoria</strain>
        <tissue evidence="9">Leaf</tissue>
    </source>
</reference>
<evidence type="ECO:0000256" key="5">
    <source>
        <dbReference type="ARBA" id="ARBA00023157"/>
    </source>
</evidence>
<dbReference type="FunFam" id="3.30.200.20:FF:000337">
    <property type="entry name" value="Wall-associated receptor kinase 3"/>
    <property type="match status" value="1"/>
</dbReference>
<dbReference type="GO" id="GO:0004674">
    <property type="term" value="F:protein serine/threonine kinase activity"/>
    <property type="evidence" value="ECO:0007669"/>
    <property type="project" value="UniProtKB-KW"/>
</dbReference>
<dbReference type="InterPro" id="IPR001245">
    <property type="entry name" value="Ser-Thr/Tyr_kinase_cat_dom"/>
</dbReference>
<dbReference type="PROSITE" id="PS00010">
    <property type="entry name" value="ASX_HYDROXYL"/>
    <property type="match status" value="1"/>
</dbReference>
<dbReference type="OrthoDB" id="674570at2759"/>
<keyword evidence="7" id="KW-1133">Transmembrane helix</keyword>
<feature type="transmembrane region" description="Helical" evidence="7">
    <location>
        <begin position="316"/>
        <end position="338"/>
    </location>
</feature>
<sequence length="652" mass="72698">MPRTRWRSGETRRPCDTKVWSERYRQGLLPVSNSDHALVPKSHPIGILRLGSYVDYALRPLTVLVMQKRMQDQEDRSMAERESAMQQKMSPAKRDKKRMYVHAAAAPAAVVSCITRLRDPSFAVSGSCSGLGCYEVNVTTGEHDNAVTFVHTNNSEWTLSPCSYGMVVERGWYSFSSQDLHGYQNFSRKHERGVPFVIDFAIRKGSSCPANGESPSGNYACLSGDSSCVNATSGPGYLCRCWEHYEGNPYIPDGCQDIDECELRKQNPSLRDQYPCSSDGVCKNRLGGYDCPCKAGMKGDGKAGTCTEKFPLPAKVVVGAVGVLLLLATVLFVVLLHIEKKKMRDFFMKNGGPILEKVKNIQIFKKEELKKITNNYGEKLGQGNFGVMFKGYINGKVPVAVKMSKKFDKIQKDQFTNEVIIQSQVIHKNIVSLIGCCLEVDIPILVYEFVSKGSLEDILHGKNKVPLTLDMRLGIAAESAEGLAYMHCKTNTSIQHGDVKPANILLDDNFVPKISDFGISKLLARGTTEHAVDVIGDNIYMDPVYRQTGLLTNKSDVYSFGLVLFELITEKKAVYGDDSSFVKTYLDTYITGIRESKGTELSCKVNEAEHDIEVLHNIARIAKECLKTDVDQRPEMNDVAERLQNIRRARKK</sequence>
<evidence type="ECO:0000256" key="1">
    <source>
        <dbReference type="ARBA" id="ARBA00022527"/>
    </source>
</evidence>
<dbReference type="GO" id="GO:0007166">
    <property type="term" value="P:cell surface receptor signaling pathway"/>
    <property type="evidence" value="ECO:0007669"/>
    <property type="project" value="InterPro"/>
</dbReference>
<dbReference type="PANTHER" id="PTHR27005">
    <property type="entry name" value="WALL-ASSOCIATED RECEPTOR KINASE-LIKE 21"/>
    <property type="match status" value="1"/>
</dbReference>
<proteinExistence type="predicted"/>
<dbReference type="AlphaFoldDB" id="A0A5J9T196"/>
<accession>A0A5J9T196</accession>
<dbReference type="Pfam" id="PF07714">
    <property type="entry name" value="PK_Tyr_Ser-Thr"/>
    <property type="match status" value="1"/>
</dbReference>
<keyword evidence="1" id="KW-0418">Kinase</keyword>
<dbReference type="Gene3D" id="3.30.200.20">
    <property type="entry name" value="Phosphorylase Kinase, domain 1"/>
    <property type="match status" value="1"/>
</dbReference>
<name>A0A5J9T196_9POAL</name>
<keyword evidence="7" id="KW-0472">Membrane</keyword>
<dbReference type="InterPro" id="IPR001881">
    <property type="entry name" value="EGF-like_Ca-bd_dom"/>
</dbReference>
<dbReference type="InterPro" id="IPR011009">
    <property type="entry name" value="Kinase-like_dom_sf"/>
</dbReference>
<evidence type="ECO:0000313" key="10">
    <source>
        <dbReference type="Proteomes" id="UP000324897"/>
    </source>
</evidence>
<dbReference type="InterPro" id="IPR000152">
    <property type="entry name" value="EGF-type_Asp/Asn_hydroxyl_site"/>
</dbReference>
<keyword evidence="1" id="KW-0723">Serine/threonine-protein kinase</keyword>
<dbReference type="FunFam" id="1.10.510.10:FF:000474">
    <property type="entry name" value="Wall-associated receptor kinase 3"/>
    <property type="match status" value="1"/>
</dbReference>
<organism evidence="9 10">
    <name type="scientific">Eragrostis curvula</name>
    <name type="common">weeping love grass</name>
    <dbReference type="NCBI Taxonomy" id="38414"/>
    <lineage>
        <taxon>Eukaryota</taxon>
        <taxon>Viridiplantae</taxon>
        <taxon>Streptophyta</taxon>
        <taxon>Embryophyta</taxon>
        <taxon>Tracheophyta</taxon>
        <taxon>Spermatophyta</taxon>
        <taxon>Magnoliopsida</taxon>
        <taxon>Liliopsida</taxon>
        <taxon>Poales</taxon>
        <taxon>Poaceae</taxon>
        <taxon>PACMAD clade</taxon>
        <taxon>Chloridoideae</taxon>
        <taxon>Eragrostideae</taxon>
        <taxon>Eragrostidinae</taxon>
        <taxon>Eragrostis</taxon>
    </lineage>
</organism>
<dbReference type="InterPro" id="IPR045274">
    <property type="entry name" value="WAK-like"/>
</dbReference>
<evidence type="ECO:0000256" key="7">
    <source>
        <dbReference type="SAM" id="Phobius"/>
    </source>
</evidence>
<dbReference type="Gene3D" id="2.10.25.10">
    <property type="entry name" value="Laminin"/>
    <property type="match status" value="1"/>
</dbReference>
<feature type="compositionally biased region" description="Basic and acidic residues" evidence="6">
    <location>
        <begin position="72"/>
        <end position="83"/>
    </location>
</feature>
<keyword evidence="2" id="KW-0808">Transferase</keyword>
<dbReference type="CDD" id="cd00054">
    <property type="entry name" value="EGF_CA"/>
    <property type="match status" value="1"/>
</dbReference>
<evidence type="ECO:0000313" key="9">
    <source>
        <dbReference type="EMBL" id="TVU05030.1"/>
    </source>
</evidence>
<evidence type="ECO:0000256" key="3">
    <source>
        <dbReference type="ARBA" id="ARBA00022741"/>
    </source>
</evidence>
<keyword evidence="4" id="KW-0067">ATP-binding</keyword>
<evidence type="ECO:0000256" key="6">
    <source>
        <dbReference type="SAM" id="MobiDB-lite"/>
    </source>
</evidence>
<comment type="caution">
    <text evidence="9">The sequence shown here is derived from an EMBL/GenBank/DDBJ whole genome shotgun (WGS) entry which is preliminary data.</text>
</comment>
<dbReference type="PANTHER" id="PTHR27005:SF249">
    <property type="entry name" value="OS10G0116600 PROTEIN"/>
    <property type="match status" value="1"/>
</dbReference>
<keyword evidence="10" id="KW-1185">Reference proteome</keyword>
<evidence type="ECO:0000259" key="8">
    <source>
        <dbReference type="PROSITE" id="PS50011"/>
    </source>
</evidence>
<feature type="region of interest" description="Disordered" evidence="6">
    <location>
        <begin position="72"/>
        <end position="93"/>
    </location>
</feature>
<dbReference type="SUPFAM" id="SSF56112">
    <property type="entry name" value="Protein kinase-like (PK-like)"/>
    <property type="match status" value="1"/>
</dbReference>
<keyword evidence="3" id="KW-0547">Nucleotide-binding</keyword>
<dbReference type="PROSITE" id="PS50011">
    <property type="entry name" value="PROTEIN_KINASE_DOM"/>
    <property type="match status" value="1"/>
</dbReference>
<dbReference type="PROSITE" id="PS01187">
    <property type="entry name" value="EGF_CA"/>
    <property type="match status" value="1"/>
</dbReference>
<dbReference type="GO" id="GO:0005509">
    <property type="term" value="F:calcium ion binding"/>
    <property type="evidence" value="ECO:0007669"/>
    <property type="project" value="InterPro"/>
</dbReference>
<dbReference type="SMART" id="SM00181">
    <property type="entry name" value="EGF"/>
    <property type="match status" value="2"/>
</dbReference>